<sequence>MSCHSCHAGSGWDQNNFSSYSVVWPQNAGQTHMGSSAYSPVGIGICYAGAGGFSSSSVGSGGPRLDRSLPASRPHSGVVSGAHSCYGADYSYRKAGAAVPGTKCIAPVTCNESLLQPLDLKIDTTAFAVKCQAKNELQGLNSKLATFIHKVRLLEQQNVMLKTKWDFIQEKKHCKSKMEPLFNEHVSMLKKEMECVESEKAKLKAERDSLEQAMEGHKRRYEEECNKRASTENEFVLLKKDLDCVFTHKAELEAKVESHIKQISFLKWEPPEGAMAAGAVSENNGHPIPVDLTGTSVSASDPPDGERPPPGSGDWASGGYLDSVNPFLTALLDCEQGVTVCRRQGQGSQIPDSGSASWATAPFAGNVLFGDHPSGDISASEAEVWCLLWTSEGTGQAERDKYRRALCYMEQDMEHLRAALAQARQGQGIPGQPVPQPVGFL</sequence>
<gene>
    <name evidence="1" type="ORF">K3G42_031395</name>
</gene>
<evidence type="ECO:0000313" key="1">
    <source>
        <dbReference type="EMBL" id="KAH7993556.1"/>
    </source>
</evidence>
<accession>A0ACB8ELG4</accession>
<comment type="caution">
    <text evidence="1">The sequence shown here is derived from an EMBL/GenBank/DDBJ whole genome shotgun (WGS) entry which is preliminary data.</text>
</comment>
<dbReference type="Proteomes" id="UP000827872">
    <property type="component" value="Linkage Group LG03"/>
</dbReference>
<keyword evidence="2" id="KW-1185">Reference proteome</keyword>
<evidence type="ECO:0000313" key="2">
    <source>
        <dbReference type="Proteomes" id="UP000827872"/>
    </source>
</evidence>
<proteinExistence type="predicted"/>
<dbReference type="EMBL" id="CM037616">
    <property type="protein sequence ID" value="KAH7993556.1"/>
    <property type="molecule type" value="Genomic_DNA"/>
</dbReference>
<reference evidence="1" key="1">
    <citation type="submission" date="2021-08" db="EMBL/GenBank/DDBJ databases">
        <title>The first chromosome-level gecko genome reveals the dynamic sex chromosomes of Neotropical dwarf geckos (Sphaerodactylidae: Sphaerodactylus).</title>
        <authorList>
            <person name="Pinto B.J."/>
            <person name="Keating S.E."/>
            <person name="Gamble T."/>
        </authorList>
    </citation>
    <scope>NUCLEOTIDE SEQUENCE</scope>
    <source>
        <strain evidence="1">TG3544</strain>
    </source>
</reference>
<organism evidence="1 2">
    <name type="scientific">Sphaerodactylus townsendi</name>
    <dbReference type="NCBI Taxonomy" id="933632"/>
    <lineage>
        <taxon>Eukaryota</taxon>
        <taxon>Metazoa</taxon>
        <taxon>Chordata</taxon>
        <taxon>Craniata</taxon>
        <taxon>Vertebrata</taxon>
        <taxon>Euteleostomi</taxon>
        <taxon>Lepidosauria</taxon>
        <taxon>Squamata</taxon>
        <taxon>Bifurcata</taxon>
        <taxon>Gekkota</taxon>
        <taxon>Sphaerodactylidae</taxon>
        <taxon>Sphaerodactylus</taxon>
    </lineage>
</organism>
<protein>
    <submittedName>
        <fullName evidence="1">Uncharacterized protein</fullName>
    </submittedName>
</protein>
<name>A0ACB8ELG4_9SAUR</name>